<evidence type="ECO:0000313" key="1">
    <source>
        <dbReference type="EMBL" id="KAJ3579029.1"/>
    </source>
</evidence>
<organism evidence="1 2">
    <name type="scientific">Xylaria arbuscula</name>
    <dbReference type="NCBI Taxonomy" id="114810"/>
    <lineage>
        <taxon>Eukaryota</taxon>
        <taxon>Fungi</taxon>
        <taxon>Dikarya</taxon>
        <taxon>Ascomycota</taxon>
        <taxon>Pezizomycotina</taxon>
        <taxon>Sordariomycetes</taxon>
        <taxon>Xylariomycetidae</taxon>
        <taxon>Xylariales</taxon>
        <taxon>Xylariaceae</taxon>
        <taxon>Xylaria</taxon>
    </lineage>
</organism>
<keyword evidence="2" id="KW-1185">Reference proteome</keyword>
<dbReference type="AlphaFoldDB" id="A0A9W8NLF8"/>
<reference evidence="1" key="1">
    <citation type="submission" date="2022-07" db="EMBL/GenBank/DDBJ databases">
        <title>Genome Sequence of Xylaria arbuscula.</title>
        <authorList>
            <person name="Buettner E."/>
        </authorList>
    </citation>
    <scope>NUCLEOTIDE SEQUENCE</scope>
    <source>
        <strain evidence="1">VT107</strain>
    </source>
</reference>
<comment type="caution">
    <text evidence="1">The sequence shown here is derived from an EMBL/GenBank/DDBJ whole genome shotgun (WGS) entry which is preliminary data.</text>
</comment>
<protein>
    <recommendedName>
        <fullName evidence="3">BTB domain-containing protein</fullName>
    </recommendedName>
</protein>
<dbReference type="EMBL" id="JANPWZ010000140">
    <property type="protein sequence ID" value="KAJ3579029.1"/>
    <property type="molecule type" value="Genomic_DNA"/>
</dbReference>
<gene>
    <name evidence="1" type="ORF">NPX13_g1534</name>
</gene>
<evidence type="ECO:0008006" key="3">
    <source>
        <dbReference type="Google" id="ProtNLM"/>
    </source>
</evidence>
<accession>A0A9W8NLF8</accession>
<proteinExistence type="predicted"/>
<dbReference type="VEuPathDB" id="FungiDB:F4678DRAFT_485205"/>
<name>A0A9W8NLF8_9PEZI</name>
<dbReference type="Proteomes" id="UP001148614">
    <property type="component" value="Unassembled WGS sequence"/>
</dbReference>
<evidence type="ECO:0000313" key="2">
    <source>
        <dbReference type="Proteomes" id="UP001148614"/>
    </source>
</evidence>
<sequence>MMHHDNWLGDKTTRCPVAPQADVEPYLLVYELAIAEATRQLLITVQQPPATNLHQGNVRPVIMAIQSLQSDKPCLSNYKDLPDMSTRSHPGQIVTVTVGPESRTFQVHMSKIEGLAKLVDSKADESSASIHLPRESPETFNVLVNWMYGEPLPRAAKTSDRTEQSASLIPIPKKIKELPYLTWLDDATPKDELEKAAQSDEELESAHATQCMLLDLMMFAERHEWEVLYNAAVDAFRAGEANLERDRPSLLHLEVAYRRTAIGSPIRELLSDYAWTLAKQNKNITRYWSEGLFRKIPEFLEDMLKRVDGNGPFKYPFEHREAEEVVDDDYGELRYLAQEAPLNLAETTYHLHDGRLRLDCRRSSEGLCMLE</sequence>